<evidence type="ECO:0000313" key="5">
    <source>
        <dbReference type="Proteomes" id="UP000316096"/>
    </source>
</evidence>
<keyword evidence="2" id="KW-0637">Prenyltransferase</keyword>
<dbReference type="SFLD" id="SFLDS00036">
    <property type="entry name" value="Aromatic_Prenyltransferase"/>
    <property type="match status" value="1"/>
</dbReference>
<dbReference type="Pfam" id="PF11468">
    <property type="entry name" value="PTase_Orf2"/>
    <property type="match status" value="1"/>
</dbReference>
<proteinExistence type="inferred from homology"/>
<dbReference type="OrthoDB" id="4515750at2"/>
<evidence type="ECO:0000256" key="3">
    <source>
        <dbReference type="ARBA" id="ARBA00022679"/>
    </source>
</evidence>
<reference evidence="4 5" key="1">
    <citation type="submission" date="2019-06" db="EMBL/GenBank/DDBJ databases">
        <title>Sequencing the genomes of 1000 actinobacteria strains.</title>
        <authorList>
            <person name="Klenk H.-P."/>
        </authorList>
    </citation>
    <scope>NUCLEOTIDE SEQUENCE [LARGE SCALE GENOMIC DNA]</scope>
    <source>
        <strain evidence="4 5">DSM 102200</strain>
    </source>
</reference>
<dbReference type="InterPro" id="IPR033964">
    <property type="entry name" value="ABBA"/>
</dbReference>
<dbReference type="Proteomes" id="UP000316096">
    <property type="component" value="Unassembled WGS sequence"/>
</dbReference>
<evidence type="ECO:0000256" key="1">
    <source>
        <dbReference type="ARBA" id="ARBA00005368"/>
    </source>
</evidence>
<dbReference type="SUPFAM" id="SSF143492">
    <property type="entry name" value="Prenyltransferase-like"/>
    <property type="match status" value="1"/>
</dbReference>
<dbReference type="InterPro" id="IPR036239">
    <property type="entry name" value="PrenylTrfase-like_sf"/>
</dbReference>
<dbReference type="EMBL" id="VFOZ01000001">
    <property type="protein sequence ID" value="TQL97065.1"/>
    <property type="molecule type" value="Genomic_DNA"/>
</dbReference>
<name>A0A543CJ03_9ACTN</name>
<keyword evidence="3 4" id="KW-0808">Transferase</keyword>
<gene>
    <name evidence="4" type="ORF">FB559_2639</name>
</gene>
<evidence type="ECO:0000256" key="2">
    <source>
        <dbReference type="ARBA" id="ARBA00022602"/>
    </source>
</evidence>
<dbReference type="InterPro" id="IPR020965">
    <property type="entry name" value="Prenyltransferase_CloQ"/>
</dbReference>
<sequence length="302" mass="33322">MSGAIKLADFYSAIEDTARPLDVPCSRDQVWPILTAFGDGEDALSQSVIAFRVATDIGHDGELDCRFTVPKNVDPYDSALAKGLIEKTDHPVGALLPDVQKLCPIDTYAIDFGVVGGFKKIYAFFPPDDLQDLSELAGIPSMPRGLGEHLGLSDRYGLSNKTGCVAIDYPGRTVNIYYGETFPDGIEREVILSLLRETGQQAPSEQMLRFAQAAFGIYITLSWDSPKIKRVCFAAMTPDPMRLPIPLDPKIEGFVRHMQDTGTEGKFVCGVASSPRGEYYKLQAYYQWRPWMVDLMAHPASV</sequence>
<organism evidence="4 5">
    <name type="scientific">Actinoallomurus bryophytorum</name>
    <dbReference type="NCBI Taxonomy" id="1490222"/>
    <lineage>
        <taxon>Bacteria</taxon>
        <taxon>Bacillati</taxon>
        <taxon>Actinomycetota</taxon>
        <taxon>Actinomycetes</taxon>
        <taxon>Streptosporangiales</taxon>
        <taxon>Thermomonosporaceae</taxon>
        <taxon>Actinoallomurus</taxon>
    </lineage>
</organism>
<keyword evidence="5" id="KW-1185">Reference proteome</keyword>
<comment type="similarity">
    <text evidence="1">Belongs to the aromatic prenyltransferase family.</text>
</comment>
<evidence type="ECO:0000313" key="4">
    <source>
        <dbReference type="EMBL" id="TQL97065.1"/>
    </source>
</evidence>
<dbReference type="CDD" id="cd13931">
    <property type="entry name" value="PT-CloQ_NphB"/>
    <property type="match status" value="1"/>
</dbReference>
<dbReference type="SFLD" id="SFLDG01163">
    <property type="entry name" value="II"/>
    <property type="match status" value="1"/>
</dbReference>
<comment type="caution">
    <text evidence="4">The sequence shown here is derived from an EMBL/GenBank/DDBJ whole genome shotgun (WGS) entry which is preliminary data.</text>
</comment>
<accession>A0A543CJ03</accession>
<dbReference type="AlphaFoldDB" id="A0A543CJ03"/>
<dbReference type="GO" id="GO:0004659">
    <property type="term" value="F:prenyltransferase activity"/>
    <property type="evidence" value="ECO:0007669"/>
    <property type="project" value="UniProtKB-KW"/>
</dbReference>
<protein>
    <submittedName>
        <fullName evidence="4">Aromatic prenyltransferase Orf2</fullName>
    </submittedName>
</protein>